<feature type="transmembrane region" description="Helical" evidence="1">
    <location>
        <begin position="46"/>
        <end position="62"/>
    </location>
</feature>
<evidence type="ECO:0000313" key="3">
    <source>
        <dbReference type="Proteomes" id="UP000181969"/>
    </source>
</evidence>
<dbReference type="EMBL" id="FOTJ01000004">
    <property type="protein sequence ID" value="SFL29388.1"/>
    <property type="molecule type" value="Genomic_DNA"/>
</dbReference>
<keyword evidence="1" id="KW-0812">Transmembrane</keyword>
<keyword evidence="1" id="KW-0472">Membrane</keyword>
<dbReference type="RefSeq" id="WP_074750922.1">
    <property type="nucleotide sequence ID" value="NZ_FOTJ01000004.1"/>
</dbReference>
<evidence type="ECO:0000256" key="1">
    <source>
        <dbReference type="SAM" id="Phobius"/>
    </source>
</evidence>
<feature type="transmembrane region" description="Helical" evidence="1">
    <location>
        <begin position="16"/>
        <end position="34"/>
    </location>
</feature>
<dbReference type="Proteomes" id="UP000181969">
    <property type="component" value="Unassembled WGS sequence"/>
</dbReference>
<dbReference type="AlphaFoldDB" id="A0A1I4GH73"/>
<reference evidence="2 3" key="1">
    <citation type="submission" date="2016-10" db="EMBL/GenBank/DDBJ databases">
        <authorList>
            <person name="de Groot N.N."/>
        </authorList>
    </citation>
    <scope>NUCLEOTIDE SEQUENCE [LARGE SCALE GENOMIC DNA]</scope>
    <source>
        <strain evidence="2 3">M79</strain>
    </source>
</reference>
<name>A0A1I4GH73_9LACT</name>
<protein>
    <submittedName>
        <fullName evidence="2">Uncharacterized protein</fullName>
    </submittedName>
</protein>
<organism evidence="2 3">
    <name type="scientific">Lactococcus garvieae</name>
    <dbReference type="NCBI Taxonomy" id="1363"/>
    <lineage>
        <taxon>Bacteria</taxon>
        <taxon>Bacillati</taxon>
        <taxon>Bacillota</taxon>
        <taxon>Bacilli</taxon>
        <taxon>Lactobacillales</taxon>
        <taxon>Streptococcaceae</taxon>
        <taxon>Lactococcus</taxon>
    </lineage>
</organism>
<accession>A0A1I4GH73</accession>
<feature type="transmembrane region" description="Helical" evidence="1">
    <location>
        <begin position="74"/>
        <end position="95"/>
    </location>
</feature>
<proteinExistence type="predicted"/>
<evidence type="ECO:0000313" key="2">
    <source>
        <dbReference type="EMBL" id="SFL29388.1"/>
    </source>
</evidence>
<keyword evidence="1" id="KW-1133">Transmembrane helix</keyword>
<gene>
    <name evidence="2" type="ORF">SAMN05216438_10444</name>
</gene>
<sequence length="152" mass="16788">MNALIEFFRTITGVELSYVLLFMVVIDIGFAAYARKSIVSNSLKKAALFKIGYALVPAMASYGEQGITLIDMTTPAGCTLVAVVISIYFILIFIAETVSIASYYKIINPTATNFITRFVDRVAPAEVKAKMDKLGLNDLLNEEIKNMEDKNK</sequence>